<dbReference type="Proteomes" id="UP000606786">
    <property type="component" value="Unassembled WGS sequence"/>
</dbReference>
<organism evidence="1 2">
    <name type="scientific">Ceratitis capitata</name>
    <name type="common">Mediterranean fruit fly</name>
    <name type="synonym">Tephritis capitata</name>
    <dbReference type="NCBI Taxonomy" id="7213"/>
    <lineage>
        <taxon>Eukaryota</taxon>
        <taxon>Metazoa</taxon>
        <taxon>Ecdysozoa</taxon>
        <taxon>Arthropoda</taxon>
        <taxon>Hexapoda</taxon>
        <taxon>Insecta</taxon>
        <taxon>Pterygota</taxon>
        <taxon>Neoptera</taxon>
        <taxon>Endopterygota</taxon>
        <taxon>Diptera</taxon>
        <taxon>Brachycera</taxon>
        <taxon>Muscomorpha</taxon>
        <taxon>Tephritoidea</taxon>
        <taxon>Tephritidae</taxon>
        <taxon>Ceratitis</taxon>
        <taxon>Ceratitis</taxon>
    </lineage>
</organism>
<proteinExistence type="predicted"/>
<dbReference type="EMBL" id="CAJHJT010000012">
    <property type="protein sequence ID" value="CAD6999426.1"/>
    <property type="molecule type" value="Genomic_DNA"/>
</dbReference>
<name>A0A811UNK8_CERCA</name>
<reference evidence="1" key="1">
    <citation type="submission" date="2020-11" db="EMBL/GenBank/DDBJ databases">
        <authorList>
            <person name="Whitehead M."/>
        </authorList>
    </citation>
    <scope>NUCLEOTIDE SEQUENCE</scope>
    <source>
        <strain evidence="1">EGII</strain>
    </source>
</reference>
<keyword evidence="2" id="KW-1185">Reference proteome</keyword>
<sequence length="132" mass="15084">MCFIFFSRKKLMSNLFKEDYATQLRAVTVAANTSLDESYAVADMETTNLQGIPHPRSYLSPQSIYCREGKEVLVQQIQRQSDGSGGTVGLKDLREYTHALNLDRFDGSLDAFRVKKVVEVYFVVKALKFFRE</sequence>
<evidence type="ECO:0000313" key="2">
    <source>
        <dbReference type="Proteomes" id="UP000606786"/>
    </source>
</evidence>
<comment type="caution">
    <text evidence="1">The sequence shown here is derived from an EMBL/GenBank/DDBJ whole genome shotgun (WGS) entry which is preliminary data.</text>
</comment>
<accession>A0A811UNK8</accession>
<evidence type="ECO:0000313" key="1">
    <source>
        <dbReference type="EMBL" id="CAD6999426.1"/>
    </source>
</evidence>
<protein>
    <submittedName>
        <fullName evidence="1">(Mediterranean fruit fly) hypothetical protein</fullName>
    </submittedName>
</protein>
<gene>
    <name evidence="1" type="ORF">CCAP1982_LOCUS7950</name>
</gene>
<dbReference type="AlphaFoldDB" id="A0A811UNK8"/>